<sequence length="450" mass="50264">MQPLASSCRLGLEAAAKFSAVRASPFFVASHKRGSAHHEVRVDGRWISEDTVRASGVEVGRGVERRAWTRLRLRDGSTRRIFARGKTRGACETALALKAADVKAEDDAAERRQGRRGTVLEYVTAWLYAMTHGRLTRNYALRTIETYTGAVDRCLRGTELAQMSVDDVTRNVLVEALRLMPKGTRPHVVAVLRGAWRMAGGDVAGTPPPSPLEGLELPTDQSPGEDETKDRERRRIVNAARDRVYSAAELSTLLRKLDEHPPSVASGARDLIALAEQTGARIAELVSLRWEDVDLESQPPVMRVRGQIVRVRDDGLVWVERVKSRLSRRDIPLTPEAVAVIRRRQELREEWEASGPCDPRGHPHVFAGARAPHGMPDPDVWKKAVRRAFNAAGHPEMTIHSLRRVVARRLEESGLSRMDVESILGQTEEVRKRHYSTHGIPERGVEALRR</sequence>
<feature type="region of interest" description="Disordered" evidence="4">
    <location>
        <begin position="201"/>
        <end position="232"/>
    </location>
</feature>
<evidence type="ECO:0000256" key="1">
    <source>
        <dbReference type="ARBA" id="ARBA00008857"/>
    </source>
</evidence>
<dbReference type="RefSeq" id="WP_249737722.1">
    <property type="nucleotide sequence ID" value="NZ_JAKNCJ010000004.1"/>
</dbReference>
<dbReference type="PROSITE" id="PS51898">
    <property type="entry name" value="TYR_RECOMBINASE"/>
    <property type="match status" value="1"/>
</dbReference>
<proteinExistence type="inferred from homology"/>
<accession>A0ABT0R2F7</accession>
<protein>
    <submittedName>
        <fullName evidence="6">Tyrosine-type recombinase/integrase</fullName>
    </submittedName>
</protein>
<dbReference type="Pfam" id="PF00589">
    <property type="entry name" value="Phage_integrase"/>
    <property type="match status" value="1"/>
</dbReference>
<reference evidence="6" key="1">
    <citation type="submission" date="2022-02" db="EMBL/GenBank/DDBJ databases">
        <authorList>
            <person name="Lee M."/>
            <person name="Kim S.-J."/>
            <person name="Jung M.-Y."/>
        </authorList>
    </citation>
    <scope>NUCLEOTIDE SEQUENCE</scope>
    <source>
        <strain evidence="6">JHP9</strain>
    </source>
</reference>
<organism evidence="6 7">
    <name type="scientific">Brachybacterium equifaecis</name>
    <dbReference type="NCBI Taxonomy" id="2910770"/>
    <lineage>
        <taxon>Bacteria</taxon>
        <taxon>Bacillati</taxon>
        <taxon>Actinomycetota</taxon>
        <taxon>Actinomycetes</taxon>
        <taxon>Micrococcales</taxon>
        <taxon>Dermabacteraceae</taxon>
        <taxon>Brachybacterium</taxon>
    </lineage>
</organism>
<dbReference type="InterPro" id="IPR050808">
    <property type="entry name" value="Phage_Integrase"/>
</dbReference>
<dbReference type="Gene3D" id="1.10.443.10">
    <property type="entry name" value="Intergrase catalytic core"/>
    <property type="match status" value="1"/>
</dbReference>
<dbReference type="InterPro" id="IPR002104">
    <property type="entry name" value="Integrase_catalytic"/>
</dbReference>
<name>A0ABT0R2F7_9MICO</name>
<keyword evidence="7" id="KW-1185">Reference proteome</keyword>
<evidence type="ECO:0000256" key="3">
    <source>
        <dbReference type="ARBA" id="ARBA00023172"/>
    </source>
</evidence>
<comment type="similarity">
    <text evidence="1">Belongs to the 'phage' integrase family.</text>
</comment>
<gene>
    <name evidence="6" type="ORF">Bequi_09655</name>
</gene>
<keyword evidence="3" id="KW-0233">DNA recombination</keyword>
<evidence type="ECO:0000256" key="4">
    <source>
        <dbReference type="SAM" id="MobiDB-lite"/>
    </source>
</evidence>
<dbReference type="SUPFAM" id="SSF56349">
    <property type="entry name" value="DNA breaking-rejoining enzymes"/>
    <property type="match status" value="1"/>
</dbReference>
<evidence type="ECO:0000256" key="2">
    <source>
        <dbReference type="ARBA" id="ARBA00022908"/>
    </source>
</evidence>
<feature type="domain" description="Tyr recombinase" evidence="5">
    <location>
        <begin position="240"/>
        <end position="449"/>
    </location>
</feature>
<evidence type="ECO:0000313" key="7">
    <source>
        <dbReference type="Proteomes" id="UP001203761"/>
    </source>
</evidence>
<dbReference type="PANTHER" id="PTHR30629">
    <property type="entry name" value="PROPHAGE INTEGRASE"/>
    <property type="match status" value="1"/>
</dbReference>
<dbReference type="Proteomes" id="UP001203761">
    <property type="component" value="Unassembled WGS sequence"/>
</dbReference>
<comment type="caution">
    <text evidence="6">The sequence shown here is derived from an EMBL/GenBank/DDBJ whole genome shotgun (WGS) entry which is preliminary data.</text>
</comment>
<keyword evidence="2" id="KW-0229">DNA integration</keyword>
<dbReference type="PANTHER" id="PTHR30629:SF2">
    <property type="entry name" value="PROPHAGE INTEGRASE INTS-RELATED"/>
    <property type="match status" value="1"/>
</dbReference>
<dbReference type="InterPro" id="IPR011010">
    <property type="entry name" value="DNA_brk_join_enz"/>
</dbReference>
<dbReference type="EMBL" id="JAKNCJ010000004">
    <property type="protein sequence ID" value="MCL6423648.1"/>
    <property type="molecule type" value="Genomic_DNA"/>
</dbReference>
<evidence type="ECO:0000313" key="6">
    <source>
        <dbReference type="EMBL" id="MCL6423648.1"/>
    </source>
</evidence>
<evidence type="ECO:0000259" key="5">
    <source>
        <dbReference type="PROSITE" id="PS51898"/>
    </source>
</evidence>
<dbReference type="InterPro" id="IPR013762">
    <property type="entry name" value="Integrase-like_cat_sf"/>
</dbReference>